<sequence length="411" mass="48471">MASLKKRGSNYYIKFSRMVEGETTERVKSLGLSNKREAEKALETLEKLEDRNVIDPYHKEFEPQAILKEYNRNDKQIQINTLREAADYFYNRKSHLSNSTVHNAENRTIHNSGAYEQAIEHFISLNDIADLPPLMVRQHHFEKVIFKPNIKPATRHFYFKQLRVFWNKLLDWDVVEHNYFAAIKKDLPDKKSNTRPKMLRAKELKELFNAFDKDLERKLQLPEYDKNQAQHWFKPLIGIYFFCGLRKHEAAYKSTLPYSGLQGRNLQFDDSMLQLIYLPPTKGRKERSIPVPSYCKQLIDEYLSIRGEVGADDYLFVYNGGPRKGYPVTGARASKAFNKYIKKADIPTSRTLHGMRHERITRWLEQGYNIFETQFMSGHSKTSQTREYTHLKAQKLLEKQHKIDQEQKLDN</sequence>
<dbReference type="GO" id="GO:0006310">
    <property type="term" value="P:DNA recombination"/>
    <property type="evidence" value="ECO:0007669"/>
    <property type="project" value="UniProtKB-KW"/>
</dbReference>
<feature type="domain" description="Tyr recombinase" evidence="2">
    <location>
        <begin position="194"/>
        <end position="402"/>
    </location>
</feature>
<dbReference type="InterPro" id="IPR002104">
    <property type="entry name" value="Integrase_catalytic"/>
</dbReference>
<dbReference type="Pfam" id="PF00589">
    <property type="entry name" value="Phage_integrase"/>
    <property type="match status" value="1"/>
</dbReference>
<comment type="caution">
    <text evidence="3">The sequence shown here is derived from an EMBL/GenBank/DDBJ whole genome shotgun (WGS) entry which is preliminary data.</text>
</comment>
<organism evidence="3 4">
    <name type="scientific">Fodinibius salinus</name>
    <dbReference type="NCBI Taxonomy" id="860790"/>
    <lineage>
        <taxon>Bacteria</taxon>
        <taxon>Pseudomonadati</taxon>
        <taxon>Balneolota</taxon>
        <taxon>Balneolia</taxon>
        <taxon>Balneolales</taxon>
        <taxon>Balneolaceae</taxon>
        <taxon>Fodinibius</taxon>
    </lineage>
</organism>
<keyword evidence="1" id="KW-0233">DNA recombination</keyword>
<name>A0A5D3YHU6_9BACT</name>
<dbReference type="OrthoDB" id="9801717at2"/>
<dbReference type="InterPro" id="IPR013762">
    <property type="entry name" value="Integrase-like_cat_sf"/>
</dbReference>
<dbReference type="Proteomes" id="UP000324595">
    <property type="component" value="Unassembled WGS sequence"/>
</dbReference>
<dbReference type="InterPro" id="IPR050090">
    <property type="entry name" value="Tyrosine_recombinase_XerCD"/>
</dbReference>
<keyword evidence="4" id="KW-1185">Reference proteome</keyword>
<gene>
    <name evidence="3" type="ORF">LX73_2347</name>
</gene>
<dbReference type="PROSITE" id="PS51898">
    <property type="entry name" value="TYR_RECOMBINASE"/>
    <property type="match status" value="1"/>
</dbReference>
<dbReference type="InterPro" id="IPR011010">
    <property type="entry name" value="DNA_brk_join_enz"/>
</dbReference>
<evidence type="ECO:0000256" key="1">
    <source>
        <dbReference type="ARBA" id="ARBA00023172"/>
    </source>
</evidence>
<dbReference type="Gene3D" id="1.10.443.10">
    <property type="entry name" value="Intergrase catalytic core"/>
    <property type="match status" value="1"/>
</dbReference>
<dbReference type="SUPFAM" id="SSF56349">
    <property type="entry name" value="DNA breaking-rejoining enzymes"/>
    <property type="match status" value="1"/>
</dbReference>
<dbReference type="AlphaFoldDB" id="A0A5D3YHU6"/>
<evidence type="ECO:0000259" key="2">
    <source>
        <dbReference type="PROSITE" id="PS51898"/>
    </source>
</evidence>
<proteinExistence type="predicted"/>
<dbReference type="EMBL" id="VNHY01000004">
    <property type="protein sequence ID" value="TYP92099.1"/>
    <property type="molecule type" value="Genomic_DNA"/>
</dbReference>
<evidence type="ECO:0000313" key="4">
    <source>
        <dbReference type="Proteomes" id="UP000324595"/>
    </source>
</evidence>
<dbReference type="GO" id="GO:0015074">
    <property type="term" value="P:DNA integration"/>
    <property type="evidence" value="ECO:0007669"/>
    <property type="project" value="InterPro"/>
</dbReference>
<evidence type="ECO:0000313" key="3">
    <source>
        <dbReference type="EMBL" id="TYP92099.1"/>
    </source>
</evidence>
<dbReference type="RefSeq" id="WP_148899660.1">
    <property type="nucleotide sequence ID" value="NZ_VNHY01000004.1"/>
</dbReference>
<dbReference type="CDD" id="cd00397">
    <property type="entry name" value="DNA_BRE_C"/>
    <property type="match status" value="1"/>
</dbReference>
<dbReference type="PANTHER" id="PTHR30349:SF64">
    <property type="entry name" value="PROPHAGE INTEGRASE INTD-RELATED"/>
    <property type="match status" value="1"/>
</dbReference>
<protein>
    <submittedName>
        <fullName evidence="3">Site-specific recombinase XerD</fullName>
    </submittedName>
</protein>
<reference evidence="3 4" key="1">
    <citation type="submission" date="2019-07" db="EMBL/GenBank/DDBJ databases">
        <title>Genomic Encyclopedia of Archaeal and Bacterial Type Strains, Phase II (KMG-II): from individual species to whole genera.</title>
        <authorList>
            <person name="Goeker M."/>
        </authorList>
    </citation>
    <scope>NUCLEOTIDE SEQUENCE [LARGE SCALE GENOMIC DNA]</scope>
    <source>
        <strain evidence="3 4">DSM 21935</strain>
    </source>
</reference>
<accession>A0A5D3YHU6</accession>
<dbReference type="GO" id="GO:0003677">
    <property type="term" value="F:DNA binding"/>
    <property type="evidence" value="ECO:0007669"/>
    <property type="project" value="InterPro"/>
</dbReference>
<dbReference type="PANTHER" id="PTHR30349">
    <property type="entry name" value="PHAGE INTEGRASE-RELATED"/>
    <property type="match status" value="1"/>
</dbReference>